<dbReference type="AlphaFoldDB" id="U4KXN7"/>
<dbReference type="SUPFAM" id="SSF54909">
    <property type="entry name" value="Dimeric alpha+beta barrel"/>
    <property type="match status" value="1"/>
</dbReference>
<sequence>MAILELATLKLREGITREEAKKQSQELIQSTLLSLKGVLGIKSGFKVEDPSVMHWLIEWDTIQAHEAFQSMPTFGTFISSLTSFAEPSYIHASVQDPSTPCVEWVTVYLKPETDKDEWVKGLDALKEVLGERQISAGWVPENERAFVVLIGWESKKEHLEWKGRLTEQEVTQAMAMFRNEGVSRVEMCHVEVE</sequence>
<protein>
    <recommendedName>
        <fullName evidence="3">ABM domain-containing protein</fullName>
    </recommendedName>
</protein>
<dbReference type="InterPro" id="IPR011008">
    <property type="entry name" value="Dimeric_a/b-barrel"/>
</dbReference>
<evidence type="ECO:0000313" key="2">
    <source>
        <dbReference type="Proteomes" id="UP000018144"/>
    </source>
</evidence>
<name>U4KXN7_PYROM</name>
<accession>U4KXN7</accession>
<organism evidence="1 2">
    <name type="scientific">Pyronema omphalodes (strain CBS 100304)</name>
    <name type="common">Pyronema confluens</name>
    <dbReference type="NCBI Taxonomy" id="1076935"/>
    <lineage>
        <taxon>Eukaryota</taxon>
        <taxon>Fungi</taxon>
        <taxon>Dikarya</taxon>
        <taxon>Ascomycota</taxon>
        <taxon>Pezizomycotina</taxon>
        <taxon>Pezizomycetes</taxon>
        <taxon>Pezizales</taxon>
        <taxon>Pyronemataceae</taxon>
        <taxon>Pyronema</taxon>
    </lineage>
</organism>
<dbReference type="EMBL" id="HF935323">
    <property type="protein sequence ID" value="CCX06927.1"/>
    <property type="molecule type" value="Genomic_DNA"/>
</dbReference>
<dbReference type="OrthoDB" id="3830579at2759"/>
<dbReference type="OMA" id="DSEMAHY"/>
<gene>
    <name evidence="1" type="ORF">PCON_06514</name>
</gene>
<dbReference type="STRING" id="1076935.U4KXN7"/>
<keyword evidence="2" id="KW-1185">Reference proteome</keyword>
<proteinExistence type="predicted"/>
<evidence type="ECO:0008006" key="3">
    <source>
        <dbReference type="Google" id="ProtNLM"/>
    </source>
</evidence>
<dbReference type="Proteomes" id="UP000018144">
    <property type="component" value="Unassembled WGS sequence"/>
</dbReference>
<evidence type="ECO:0000313" key="1">
    <source>
        <dbReference type="EMBL" id="CCX06927.1"/>
    </source>
</evidence>
<dbReference type="Gene3D" id="3.30.70.100">
    <property type="match status" value="2"/>
</dbReference>
<dbReference type="eggNOG" id="ENOG502SCDN">
    <property type="taxonomic scope" value="Eukaryota"/>
</dbReference>
<reference evidence="1 2" key="1">
    <citation type="journal article" date="2013" name="PLoS Genet.">
        <title>The genome and development-dependent transcriptomes of Pyronema confluens: a window into fungal evolution.</title>
        <authorList>
            <person name="Traeger S."/>
            <person name="Altegoer F."/>
            <person name="Freitag M."/>
            <person name="Gabaldon T."/>
            <person name="Kempken F."/>
            <person name="Kumar A."/>
            <person name="Marcet-Houben M."/>
            <person name="Poggeler S."/>
            <person name="Stajich J.E."/>
            <person name="Nowrousian M."/>
        </authorList>
    </citation>
    <scope>NUCLEOTIDE SEQUENCE [LARGE SCALE GENOMIC DNA]</scope>
    <source>
        <strain evidence="2">CBS 100304</strain>
        <tissue evidence="1">Vegetative mycelium</tissue>
    </source>
</reference>